<evidence type="ECO:0000259" key="3">
    <source>
        <dbReference type="SMART" id="SM00331"/>
    </source>
</evidence>
<protein>
    <submittedName>
        <fullName evidence="4">SpoIIE family protein phosphatase</fullName>
    </submittedName>
</protein>
<dbReference type="PANTHER" id="PTHR43156:SF2">
    <property type="entry name" value="STAGE II SPORULATION PROTEIN E"/>
    <property type="match status" value="1"/>
</dbReference>
<evidence type="ECO:0000313" key="4">
    <source>
        <dbReference type="EMBL" id="MDT0552099.1"/>
    </source>
</evidence>
<dbReference type="PANTHER" id="PTHR43156">
    <property type="entry name" value="STAGE II SPORULATION PROTEIN E-RELATED"/>
    <property type="match status" value="1"/>
</dbReference>
<dbReference type="Proteomes" id="UP001252186">
    <property type="component" value="Unassembled WGS sequence"/>
</dbReference>
<dbReference type="EMBL" id="JAVRHV010000001">
    <property type="protein sequence ID" value="MDT0552099.1"/>
    <property type="molecule type" value="Genomic_DNA"/>
</dbReference>
<evidence type="ECO:0000256" key="1">
    <source>
        <dbReference type="ARBA" id="ARBA00022801"/>
    </source>
</evidence>
<feature type="coiled-coil region" evidence="2">
    <location>
        <begin position="124"/>
        <end position="158"/>
    </location>
</feature>
<gene>
    <name evidence="4" type="ORF">RM519_02465</name>
</gene>
<comment type="caution">
    <text evidence="4">The sequence shown here is derived from an EMBL/GenBank/DDBJ whole genome shotgun (WGS) entry which is preliminary data.</text>
</comment>
<dbReference type="InterPro" id="IPR052016">
    <property type="entry name" value="Bact_Sigma-Reg"/>
</dbReference>
<accession>A0ABU2Y1L4</accession>
<dbReference type="Gene3D" id="3.60.40.10">
    <property type="entry name" value="PPM-type phosphatase domain"/>
    <property type="match status" value="1"/>
</dbReference>
<keyword evidence="1" id="KW-0378">Hydrolase</keyword>
<feature type="domain" description="PPM-type phosphatase" evidence="3">
    <location>
        <begin position="171"/>
        <end position="389"/>
    </location>
</feature>
<evidence type="ECO:0000256" key="2">
    <source>
        <dbReference type="SAM" id="Coils"/>
    </source>
</evidence>
<evidence type="ECO:0000313" key="5">
    <source>
        <dbReference type="Proteomes" id="UP001252186"/>
    </source>
</evidence>
<proteinExistence type="predicted"/>
<keyword evidence="5" id="KW-1185">Reference proteome</keyword>
<name>A0ABU2Y1L4_9FLAO</name>
<dbReference type="Pfam" id="PF07228">
    <property type="entry name" value="SpoIIE"/>
    <property type="match status" value="1"/>
</dbReference>
<dbReference type="RefSeq" id="WP_311591925.1">
    <property type="nucleotide sequence ID" value="NZ_JAVRHV010000001.1"/>
</dbReference>
<dbReference type="SUPFAM" id="SSF81606">
    <property type="entry name" value="PP2C-like"/>
    <property type="match status" value="1"/>
</dbReference>
<keyword evidence="2" id="KW-0175">Coiled coil</keyword>
<organism evidence="4 5">
    <name type="scientific">Urechidicola vernalis</name>
    <dbReference type="NCBI Taxonomy" id="3075600"/>
    <lineage>
        <taxon>Bacteria</taxon>
        <taxon>Pseudomonadati</taxon>
        <taxon>Bacteroidota</taxon>
        <taxon>Flavobacteriia</taxon>
        <taxon>Flavobacteriales</taxon>
        <taxon>Flavobacteriaceae</taxon>
        <taxon>Urechidicola</taxon>
    </lineage>
</organism>
<dbReference type="InterPro" id="IPR001932">
    <property type="entry name" value="PPM-type_phosphatase-like_dom"/>
</dbReference>
<sequence>MSSEKLNRIISKLDQHLNIGIAITNLDNFNIEYENELFSNWIEHSKSSNNLSDRISNLKIDRVLKRCSKGRNYEHGIELSDGGRNTSLKIQIAPILEDNSNLAIVKVVDNTKFKELEYMMDSYAKLAESNKRDLERALRVIKKQNERMKNELEIARQVQMGMLPFNFDPGNKNVEFAALLKPAKEVGGDFFDIFYLNENELCVCLGDVSDKGAGSALFMAATKTLIKFHAFKTKNVAEIVNRVNNELTQNNTKCMFATLFIGIFNINSGLMSYTNCGHCYPLVISKDKGIEKLTSLNGPAIGIIEKLDFSEQEVKLKEFQSLLVYSDGVTESSNKYDEFFGDQRLNDSIKGLKEETSPQDIVNIVFNNVVNFEKGTDQADDITIVGLKYLGK</sequence>
<dbReference type="SMART" id="SM00331">
    <property type="entry name" value="PP2C_SIG"/>
    <property type="match status" value="1"/>
</dbReference>
<dbReference type="InterPro" id="IPR036457">
    <property type="entry name" value="PPM-type-like_dom_sf"/>
</dbReference>
<reference evidence="4 5" key="1">
    <citation type="submission" date="2023-09" db="EMBL/GenBank/DDBJ databases">
        <authorList>
            <person name="Rey-Velasco X."/>
        </authorList>
    </citation>
    <scope>NUCLEOTIDE SEQUENCE [LARGE SCALE GENOMIC DNA]</scope>
    <source>
        <strain evidence="4 5">P050</strain>
    </source>
</reference>